<proteinExistence type="predicted"/>
<sequence length="393" mass="42227">MSTTLDEYKQLANMSVRGACPRCNGFGFFHSSLDKHDRPATQRCKKCAECSVCDGSGVTVGVIGCRRCNGRGFSHNPRAIVPHTIAEQMRCFDCEECKECKGEGVLDSKRFQDIRRASLSAKQNSMSYLQAMPSSSSINLLAGAGGNIATNTAGGTLLDPLATDKAGNLLQQQNTRGTILSSQSDSLKFPPMVPDLAQLGPLTTTHMAIQPATLHPHMMGIFGVQIDQTIFDAMMAASMTLSESVPLSQTNAVGNAGSGGISGATRKPILADQVSTPCPRCEGTGFRHDSSARHDSKKKAEKCKHCTPCKGKWCQGTGTIVGKKGCDTCEMKGFVHGTTEREHDVPAHLRCFFCKDCRVCRGLGIVKIGSVGRPVSNAQQPRMMLRQPEDRLA</sequence>
<keyword evidence="2" id="KW-1185">Reference proteome</keyword>
<dbReference type="AlphaFoldDB" id="F4NZK3"/>
<reference evidence="1 2" key="1">
    <citation type="submission" date="2009-12" db="EMBL/GenBank/DDBJ databases">
        <title>The draft genome of Batrachochytrium dendrobatidis.</title>
        <authorList>
            <consortium name="US DOE Joint Genome Institute (JGI-PGF)"/>
            <person name="Kuo A."/>
            <person name="Salamov A."/>
            <person name="Schmutz J."/>
            <person name="Lucas S."/>
            <person name="Pitluck S."/>
            <person name="Rosenblum E."/>
            <person name="Stajich J."/>
            <person name="Eisen M."/>
            <person name="Grigoriev I.V."/>
        </authorList>
    </citation>
    <scope>NUCLEOTIDE SEQUENCE [LARGE SCALE GENOMIC DNA]</scope>
    <source>
        <strain evidence="2">JAM81 / FGSC 10211</strain>
    </source>
</reference>
<dbReference type="OrthoDB" id="447042at2759"/>
<accession>F4NZK3</accession>
<evidence type="ECO:0000313" key="2">
    <source>
        <dbReference type="Proteomes" id="UP000007241"/>
    </source>
</evidence>
<protein>
    <submittedName>
        <fullName evidence="1">Uncharacterized protein</fullName>
    </submittedName>
</protein>
<dbReference type="RefSeq" id="XP_006677864.1">
    <property type="nucleotide sequence ID" value="XM_006677801.1"/>
</dbReference>
<dbReference type="GeneID" id="18238340"/>
<dbReference type="InParanoid" id="F4NZK3"/>
<dbReference type="EMBL" id="GL882882">
    <property type="protein sequence ID" value="EGF81456.1"/>
    <property type="molecule type" value="Genomic_DNA"/>
</dbReference>
<gene>
    <name evidence="1" type="ORF">BATDEDRAFT_23893</name>
</gene>
<dbReference type="Proteomes" id="UP000007241">
    <property type="component" value="Unassembled WGS sequence"/>
</dbReference>
<name>F4NZK3_BATDJ</name>
<organism evidence="1 2">
    <name type="scientific">Batrachochytrium dendrobatidis (strain JAM81 / FGSC 10211)</name>
    <name type="common">Frog chytrid fungus</name>
    <dbReference type="NCBI Taxonomy" id="684364"/>
    <lineage>
        <taxon>Eukaryota</taxon>
        <taxon>Fungi</taxon>
        <taxon>Fungi incertae sedis</taxon>
        <taxon>Chytridiomycota</taxon>
        <taxon>Chytridiomycota incertae sedis</taxon>
        <taxon>Chytridiomycetes</taxon>
        <taxon>Rhizophydiales</taxon>
        <taxon>Rhizophydiales incertae sedis</taxon>
        <taxon>Batrachochytrium</taxon>
    </lineage>
</organism>
<evidence type="ECO:0000313" key="1">
    <source>
        <dbReference type="EMBL" id="EGF81456.1"/>
    </source>
</evidence>
<dbReference type="HOGENOM" id="CLU_702050_0_0_1"/>